<dbReference type="RefSeq" id="WP_265615631.1">
    <property type="nucleotide sequence ID" value="NZ_JAPFRD010000002.1"/>
</dbReference>
<dbReference type="InterPro" id="IPR023977">
    <property type="entry name" value="MbnP-like"/>
</dbReference>
<dbReference type="Pfam" id="PF20243">
    <property type="entry name" value="MbnP"/>
    <property type="match status" value="1"/>
</dbReference>
<comment type="caution">
    <text evidence="2">The sequence shown here is derived from an EMBL/GenBank/DDBJ whole genome shotgun (WGS) entry which is preliminary data.</text>
</comment>
<keyword evidence="3" id="KW-1185">Reference proteome</keyword>
<organism evidence="2 3">
    <name type="scientific">Alteromonas aquimaris</name>
    <dbReference type="NCBI Taxonomy" id="2998417"/>
    <lineage>
        <taxon>Bacteria</taxon>
        <taxon>Pseudomonadati</taxon>
        <taxon>Pseudomonadota</taxon>
        <taxon>Gammaproteobacteria</taxon>
        <taxon>Alteromonadales</taxon>
        <taxon>Alteromonadaceae</taxon>
        <taxon>Alteromonas/Salinimonas group</taxon>
        <taxon>Alteromonas</taxon>
    </lineage>
</organism>
<gene>
    <name evidence="2" type="ORF">OPS25_00220</name>
</gene>
<dbReference type="InterPro" id="IPR046863">
    <property type="entry name" value="MbnP-like_dom"/>
</dbReference>
<protein>
    <submittedName>
        <fullName evidence="2">Metallo-mystery pair system four-Cys motif protein</fullName>
    </submittedName>
</protein>
<dbReference type="NCBIfam" id="TIGR04052">
    <property type="entry name" value="MbnP_like_WxW"/>
    <property type="match status" value="1"/>
</dbReference>
<name>A0ABT3P2C7_9ALTE</name>
<dbReference type="Proteomes" id="UP001142810">
    <property type="component" value="Unassembled WGS sequence"/>
</dbReference>
<dbReference type="EMBL" id="JAPFRD010000002">
    <property type="protein sequence ID" value="MCW8106924.1"/>
    <property type="molecule type" value="Genomic_DNA"/>
</dbReference>
<sequence length="242" mass="27492">MFTRPGAGEIPVTVKGMDTKTCPYEIKLAGERWQIDYFGFYLSDPQVRIDGKWQRIKFETTPWQTPDIALLKFHANCQGANATNTSLKLVATKELMKRSTAFRFTLGLPFAENHANPLTQPSPLNDSSMFWSWQDGHKFLRMDLRQKQNLEHTFSYHLGSIGCTSDSAVRPPAKSCTFTNRVNVILPATQLDFDLALEVSLPHLIMQTKLMESEGCMFEAPDAGVCGRLMKNLQSRPWINWD</sequence>
<reference evidence="2" key="1">
    <citation type="submission" date="2022-11" db="EMBL/GenBank/DDBJ databases">
        <title>Alteromonas sp. nov., isolated from sea water of the Qingdao.</title>
        <authorList>
            <person name="Wang Q."/>
        </authorList>
    </citation>
    <scope>NUCLEOTIDE SEQUENCE</scope>
    <source>
        <strain evidence="2">ASW11-7</strain>
    </source>
</reference>
<evidence type="ECO:0000313" key="2">
    <source>
        <dbReference type="EMBL" id="MCW8106924.1"/>
    </source>
</evidence>
<evidence type="ECO:0000259" key="1">
    <source>
        <dbReference type="Pfam" id="PF20243"/>
    </source>
</evidence>
<accession>A0ABT3P2C7</accession>
<feature type="domain" description="Copper-binding protein MbnP-like" evidence="1">
    <location>
        <begin position="24"/>
        <end position="217"/>
    </location>
</feature>
<evidence type="ECO:0000313" key="3">
    <source>
        <dbReference type="Proteomes" id="UP001142810"/>
    </source>
</evidence>
<proteinExistence type="predicted"/>